<accession>A0A1I0YGL5</accession>
<dbReference type="Pfam" id="PF07045">
    <property type="entry name" value="DUF1330"/>
    <property type="match status" value="1"/>
</dbReference>
<dbReference type="OrthoDB" id="516779at2"/>
<organism evidence="2 3">
    <name type="scientific">Algoriphagus aquimarinus</name>
    <dbReference type="NCBI Taxonomy" id="237018"/>
    <lineage>
        <taxon>Bacteria</taxon>
        <taxon>Pseudomonadati</taxon>
        <taxon>Bacteroidota</taxon>
        <taxon>Cytophagia</taxon>
        <taxon>Cytophagales</taxon>
        <taxon>Cyclobacteriaceae</taxon>
        <taxon>Algoriphagus</taxon>
    </lineage>
</organism>
<keyword evidence="3" id="KW-1185">Reference proteome</keyword>
<evidence type="ECO:0000313" key="3">
    <source>
        <dbReference type="Proteomes" id="UP000198790"/>
    </source>
</evidence>
<feature type="domain" description="DUF1330" evidence="1">
    <location>
        <begin position="2"/>
        <end position="93"/>
    </location>
</feature>
<dbReference type="RefSeq" id="WP_092895852.1">
    <property type="nucleotide sequence ID" value="NZ_FOKK01000004.1"/>
</dbReference>
<dbReference type="Gene3D" id="3.30.70.100">
    <property type="match status" value="1"/>
</dbReference>
<dbReference type="PANTHER" id="PTHR41521">
    <property type="match status" value="1"/>
</dbReference>
<evidence type="ECO:0000313" key="2">
    <source>
        <dbReference type="EMBL" id="SFB12007.1"/>
    </source>
</evidence>
<dbReference type="SUPFAM" id="SSF54909">
    <property type="entry name" value="Dimeric alpha+beta barrel"/>
    <property type="match status" value="1"/>
</dbReference>
<sequence>MPAFVIIEVDITDQEKYNAYKELTPATVSAYGGKFVLRGNPVKVLEGEWDHERLVMLKFPTKEKAEAWYNSEGYQHAKSVRGGAAKAKFLLIES</sequence>
<dbReference type="PANTHER" id="PTHR41521:SF4">
    <property type="entry name" value="BLR0684 PROTEIN"/>
    <property type="match status" value="1"/>
</dbReference>
<proteinExistence type="predicted"/>
<protein>
    <submittedName>
        <fullName evidence="2">Uncharacterized conserved protein, DUF1330 family</fullName>
    </submittedName>
</protein>
<name>A0A1I0YGL5_9BACT</name>
<dbReference type="STRING" id="237018.SAMN04489723_104305"/>
<dbReference type="AlphaFoldDB" id="A0A1I0YGL5"/>
<dbReference type="EMBL" id="FOKK01000004">
    <property type="protein sequence ID" value="SFB12007.1"/>
    <property type="molecule type" value="Genomic_DNA"/>
</dbReference>
<gene>
    <name evidence="2" type="ORF">SAMN04489723_104305</name>
</gene>
<reference evidence="2 3" key="1">
    <citation type="submission" date="2016-10" db="EMBL/GenBank/DDBJ databases">
        <authorList>
            <person name="de Groot N.N."/>
        </authorList>
    </citation>
    <scope>NUCLEOTIDE SEQUENCE [LARGE SCALE GENOMIC DNA]</scope>
    <source>
        <strain evidence="2 3">DSM 23399</strain>
    </source>
</reference>
<dbReference type="InterPro" id="IPR011008">
    <property type="entry name" value="Dimeric_a/b-barrel"/>
</dbReference>
<dbReference type="Proteomes" id="UP000198790">
    <property type="component" value="Unassembled WGS sequence"/>
</dbReference>
<dbReference type="InterPro" id="IPR010753">
    <property type="entry name" value="DUF1330"/>
</dbReference>
<evidence type="ECO:0000259" key="1">
    <source>
        <dbReference type="Pfam" id="PF07045"/>
    </source>
</evidence>